<organism evidence="1 2">
    <name type="scientific">Gossypium stocksii</name>
    <dbReference type="NCBI Taxonomy" id="47602"/>
    <lineage>
        <taxon>Eukaryota</taxon>
        <taxon>Viridiplantae</taxon>
        <taxon>Streptophyta</taxon>
        <taxon>Embryophyta</taxon>
        <taxon>Tracheophyta</taxon>
        <taxon>Spermatophyta</taxon>
        <taxon>Magnoliopsida</taxon>
        <taxon>eudicotyledons</taxon>
        <taxon>Gunneridae</taxon>
        <taxon>Pentapetalae</taxon>
        <taxon>rosids</taxon>
        <taxon>malvids</taxon>
        <taxon>Malvales</taxon>
        <taxon>Malvaceae</taxon>
        <taxon>Malvoideae</taxon>
        <taxon>Gossypium</taxon>
    </lineage>
</organism>
<comment type="caution">
    <text evidence="1">The sequence shown here is derived from an EMBL/GenBank/DDBJ whole genome shotgun (WGS) entry which is preliminary data.</text>
</comment>
<gene>
    <name evidence="1" type="ORF">J1N35_007716</name>
</gene>
<keyword evidence="2" id="KW-1185">Reference proteome</keyword>
<name>A0A9D3W7Z3_9ROSI</name>
<accession>A0A9D3W7Z3</accession>
<feature type="non-terminal residue" evidence="1">
    <location>
        <position position="1"/>
    </location>
</feature>
<dbReference type="Proteomes" id="UP000828251">
    <property type="component" value="Unassembled WGS sequence"/>
</dbReference>
<dbReference type="EMBL" id="JAIQCV010000003">
    <property type="protein sequence ID" value="KAH1114338.1"/>
    <property type="molecule type" value="Genomic_DNA"/>
</dbReference>
<protein>
    <submittedName>
        <fullName evidence="1">Uncharacterized protein</fullName>
    </submittedName>
</protein>
<reference evidence="1 2" key="1">
    <citation type="journal article" date="2021" name="Plant Biotechnol. J.">
        <title>Multi-omics assisted identification of the key and species-specific regulatory components of drought-tolerant mechanisms in Gossypium stocksii.</title>
        <authorList>
            <person name="Yu D."/>
            <person name="Ke L."/>
            <person name="Zhang D."/>
            <person name="Wu Y."/>
            <person name="Sun Y."/>
            <person name="Mei J."/>
            <person name="Sun J."/>
            <person name="Sun Y."/>
        </authorList>
    </citation>
    <scope>NUCLEOTIDE SEQUENCE [LARGE SCALE GENOMIC DNA]</scope>
    <source>
        <strain evidence="2">cv. E1</strain>
        <tissue evidence="1">Leaf</tissue>
    </source>
</reference>
<evidence type="ECO:0000313" key="2">
    <source>
        <dbReference type="Proteomes" id="UP000828251"/>
    </source>
</evidence>
<proteinExistence type="predicted"/>
<sequence length="84" mass="9905">QVHDITFIKCMYCIWNYERGSSPTLHGVRMGKMGDFIRYRHTVLLGALVMCEALNFEEETLWCLSIKVMNGEMEEWKDINKKSK</sequence>
<dbReference type="AlphaFoldDB" id="A0A9D3W7Z3"/>
<evidence type="ECO:0000313" key="1">
    <source>
        <dbReference type="EMBL" id="KAH1114338.1"/>
    </source>
</evidence>